<protein>
    <recommendedName>
        <fullName evidence="5">Lipoprotein LpqN</fullName>
    </recommendedName>
</protein>
<name>A0A5C5RHL2_9ACTN</name>
<evidence type="ECO:0000256" key="2">
    <source>
        <dbReference type="SAM" id="SignalP"/>
    </source>
</evidence>
<dbReference type="PROSITE" id="PS51257">
    <property type="entry name" value="PROKAR_LIPOPROTEIN"/>
    <property type="match status" value="1"/>
</dbReference>
<organism evidence="3 4">
    <name type="scientific">Tsukamurella sputi</name>
    <dbReference type="NCBI Taxonomy" id="2591848"/>
    <lineage>
        <taxon>Bacteria</taxon>
        <taxon>Bacillati</taxon>
        <taxon>Actinomycetota</taxon>
        <taxon>Actinomycetes</taxon>
        <taxon>Mycobacteriales</taxon>
        <taxon>Tsukamurellaceae</taxon>
        <taxon>Tsukamurella</taxon>
    </lineage>
</organism>
<dbReference type="AlphaFoldDB" id="A0A5C5RHL2"/>
<feature type="chain" id="PRO_5039608308" description="Lipoprotein LpqN" evidence="2">
    <location>
        <begin position="24"/>
        <end position="221"/>
    </location>
</feature>
<evidence type="ECO:0000256" key="1">
    <source>
        <dbReference type="SAM" id="MobiDB-lite"/>
    </source>
</evidence>
<dbReference type="EMBL" id="VIGV01000012">
    <property type="protein sequence ID" value="TWS22114.1"/>
    <property type="molecule type" value="Genomic_DNA"/>
</dbReference>
<evidence type="ECO:0008006" key="5">
    <source>
        <dbReference type="Google" id="ProtNLM"/>
    </source>
</evidence>
<comment type="caution">
    <text evidence="3">The sequence shown here is derived from an EMBL/GenBank/DDBJ whole genome shotgun (WGS) entry which is preliminary data.</text>
</comment>
<evidence type="ECO:0000313" key="4">
    <source>
        <dbReference type="Proteomes" id="UP000319792"/>
    </source>
</evidence>
<keyword evidence="2" id="KW-0732">Signal</keyword>
<gene>
    <name evidence="3" type="ORF">FK268_21455</name>
</gene>
<feature type="compositionally biased region" description="Low complexity" evidence="1">
    <location>
        <begin position="38"/>
        <end position="54"/>
    </location>
</feature>
<accession>A0A5C5RHL2</accession>
<keyword evidence="4" id="KW-1185">Reference proteome</keyword>
<dbReference type="Proteomes" id="UP000319792">
    <property type="component" value="Unassembled WGS sequence"/>
</dbReference>
<dbReference type="Gene3D" id="3.40.1000.10">
    <property type="entry name" value="Mog1/PsbP, alpha/beta/alpha sandwich"/>
    <property type="match status" value="1"/>
</dbReference>
<evidence type="ECO:0000313" key="3">
    <source>
        <dbReference type="EMBL" id="TWS22114.1"/>
    </source>
</evidence>
<reference evidence="3 4" key="1">
    <citation type="submission" date="2019-08" db="EMBL/GenBank/DDBJ databases">
        <title>Tsukamurella conjunctivitidis sp. nov., Tsukamurella assacharolytica sp. nov. and Tsukamurella sputae sp. nov. isolated from patients with conjunctivitis, bacteraemia (lymphoma) and respiratory infection (sputum) in Hong Kong.</title>
        <authorList>
            <person name="Fok K.M.N."/>
            <person name="Fong J.Y.H."/>
        </authorList>
    </citation>
    <scope>NUCLEOTIDE SEQUENCE [LARGE SCALE GENOMIC DNA]</scope>
    <source>
        <strain evidence="3 4">HKU70</strain>
    </source>
</reference>
<proteinExistence type="predicted"/>
<sequence length="221" mass="22513">MTNQRVRKLATALVLPAALLLGAAGCSQSTGGEPVAEGTSTAAAGQSGGPSTSAKAGACAPVTGRILTLPTKAAGEPVLGLPQPSGWDRETSQDSDVIRGAIVNKKLVTDAFAANAVITLENAKGMTPQQALDSQVDSLRKGLKVTGLKPVPGTLCGYPSTSVTYVMPGSTPNHTSTTLAVSVPDGANLWSITVTVQSKMPDDATYRRDSQAILTGLQITK</sequence>
<feature type="region of interest" description="Disordered" evidence="1">
    <location>
        <begin position="30"/>
        <end position="57"/>
    </location>
</feature>
<feature type="signal peptide" evidence="2">
    <location>
        <begin position="1"/>
        <end position="23"/>
    </location>
</feature>
<dbReference type="OrthoDB" id="4761628at2"/>
<dbReference type="RefSeq" id="WP_146437494.1">
    <property type="nucleotide sequence ID" value="NZ_VIGV01000012.1"/>
</dbReference>